<gene>
    <name evidence="2" type="ORF">LO50_21835</name>
</gene>
<comment type="caution">
    <text evidence="2">The sequence shown here is derived from an EMBL/GenBank/DDBJ whole genome shotgun (WGS) entry which is preliminary data.</text>
</comment>
<name>A0A0D7DX00_STUST</name>
<reference evidence="2 3" key="1">
    <citation type="submission" date="2014-11" db="EMBL/GenBank/DDBJ databases">
        <title>Genomics and ecophysiology of heterotrophic nitrogen fixing bacteria isolated from estuarine surface water.</title>
        <authorList>
            <person name="Bentzon-Tilia M."/>
            <person name="Severin I."/>
            <person name="Hansen L.H."/>
            <person name="Riemann L."/>
        </authorList>
    </citation>
    <scope>NUCLEOTIDE SEQUENCE [LARGE SCALE GENOMIC DNA]</scope>
    <source>
        <strain evidence="2 3">BAL361</strain>
    </source>
</reference>
<dbReference type="Proteomes" id="UP000032439">
    <property type="component" value="Unassembled WGS sequence"/>
</dbReference>
<proteinExistence type="predicted"/>
<dbReference type="AlphaFoldDB" id="A0A0D7DX00"/>
<accession>A0A0D7DX00</accession>
<dbReference type="EMBL" id="JXXD01000277">
    <property type="protein sequence ID" value="KIZ33123.1"/>
    <property type="molecule type" value="Genomic_DNA"/>
</dbReference>
<keyword evidence="1" id="KW-0732">Signal</keyword>
<dbReference type="RefSeq" id="WP_044316352.1">
    <property type="nucleotide sequence ID" value="NZ_JBITTV010000014.1"/>
</dbReference>
<feature type="signal peptide" evidence="1">
    <location>
        <begin position="1"/>
        <end position="21"/>
    </location>
</feature>
<evidence type="ECO:0000256" key="1">
    <source>
        <dbReference type="SAM" id="SignalP"/>
    </source>
</evidence>
<feature type="chain" id="PRO_5002318545" evidence="1">
    <location>
        <begin position="22"/>
        <end position="253"/>
    </location>
</feature>
<organism evidence="2 3">
    <name type="scientific">Stutzerimonas stutzeri</name>
    <name type="common">Pseudomonas stutzeri</name>
    <dbReference type="NCBI Taxonomy" id="316"/>
    <lineage>
        <taxon>Bacteria</taxon>
        <taxon>Pseudomonadati</taxon>
        <taxon>Pseudomonadota</taxon>
        <taxon>Gammaproteobacteria</taxon>
        <taxon>Pseudomonadales</taxon>
        <taxon>Pseudomonadaceae</taxon>
        <taxon>Stutzerimonas</taxon>
    </lineage>
</organism>
<protein>
    <submittedName>
        <fullName evidence="2">Uncharacterized protein</fullName>
    </submittedName>
</protein>
<evidence type="ECO:0000313" key="2">
    <source>
        <dbReference type="EMBL" id="KIZ33123.1"/>
    </source>
</evidence>
<dbReference type="PATRIC" id="fig|316.110.peg.2926"/>
<evidence type="ECO:0000313" key="3">
    <source>
        <dbReference type="Proteomes" id="UP000032439"/>
    </source>
</evidence>
<sequence>MRHVRFLALLISLTMTTSAHASTYTISSNDDGVPEIYTADMEAGTLTIKQGTETTIITDIVGYAGQTARTLVRFNGGPALSYENSGSNTHFEVFYTLKVKDNIPLIDCIYSNIRNGQNGASIRKAVCNLKKILSSDFQDTVFRYTDAWIEESNRVSLQSVMAEPAEAAVTPLGKLDNVLVALRYDSIEDLMSATPKTIASVAGKTYVATIGNAYLVYDVDGATASALDVETDPIAHSFKRLTATELLQAINKN</sequence>